<dbReference type="GO" id="GO:0008124">
    <property type="term" value="F:4-alpha-hydroxytetrahydrobiopterin dehydratase activity"/>
    <property type="evidence" value="ECO:0007669"/>
    <property type="project" value="UniProtKB-EC"/>
</dbReference>
<proteinExistence type="inferred from homology"/>
<dbReference type="SUPFAM" id="SSF55248">
    <property type="entry name" value="PCD-like"/>
    <property type="match status" value="1"/>
</dbReference>
<evidence type="ECO:0000256" key="5">
    <source>
        <dbReference type="ARBA" id="ARBA00023239"/>
    </source>
</evidence>
<comment type="catalytic activity">
    <reaction evidence="1">
        <text>(4aS,6R)-4a-hydroxy-L-erythro-5,6,7,8-tetrahydrobiopterin = (6R)-L-erythro-6,7-dihydrobiopterin + H2O</text>
        <dbReference type="Rhea" id="RHEA:11920"/>
        <dbReference type="ChEBI" id="CHEBI:15377"/>
        <dbReference type="ChEBI" id="CHEBI:15642"/>
        <dbReference type="ChEBI" id="CHEBI:43120"/>
        <dbReference type="EC" id="4.2.1.96"/>
    </reaction>
</comment>
<dbReference type="RefSeq" id="WP_090709779.1">
    <property type="nucleotide sequence ID" value="NZ_FOVM01000003.1"/>
</dbReference>
<evidence type="ECO:0000313" key="7">
    <source>
        <dbReference type="Proteomes" id="UP000198867"/>
    </source>
</evidence>
<gene>
    <name evidence="6" type="ORF">SAMN05216219_1228</name>
</gene>
<evidence type="ECO:0000256" key="1">
    <source>
        <dbReference type="ARBA" id="ARBA00001554"/>
    </source>
</evidence>
<name>A0A1I5A770_9MICO</name>
<dbReference type="AlphaFoldDB" id="A0A1I5A770"/>
<accession>A0A1I5A770</accession>
<comment type="similarity">
    <text evidence="2">Belongs to the pterin-4-alpha-carbinolamine dehydratase family.</text>
</comment>
<evidence type="ECO:0000256" key="4">
    <source>
        <dbReference type="ARBA" id="ARBA00021735"/>
    </source>
</evidence>
<evidence type="ECO:0000256" key="2">
    <source>
        <dbReference type="ARBA" id="ARBA00006472"/>
    </source>
</evidence>
<dbReference type="GO" id="GO:0006729">
    <property type="term" value="P:tetrahydrobiopterin biosynthetic process"/>
    <property type="evidence" value="ECO:0007669"/>
    <property type="project" value="InterPro"/>
</dbReference>
<keyword evidence="7" id="KW-1185">Reference proteome</keyword>
<organism evidence="6 7">
    <name type="scientific">Mycetocola miduiensis</name>
    <dbReference type="NCBI Taxonomy" id="995034"/>
    <lineage>
        <taxon>Bacteria</taxon>
        <taxon>Bacillati</taxon>
        <taxon>Actinomycetota</taxon>
        <taxon>Actinomycetes</taxon>
        <taxon>Micrococcales</taxon>
        <taxon>Microbacteriaceae</taxon>
        <taxon>Mycetocola</taxon>
    </lineage>
</organism>
<dbReference type="Proteomes" id="UP000198867">
    <property type="component" value="Unassembled WGS sequence"/>
</dbReference>
<dbReference type="CDD" id="cd00488">
    <property type="entry name" value="PCD_DCoH"/>
    <property type="match status" value="1"/>
</dbReference>
<dbReference type="InterPro" id="IPR001533">
    <property type="entry name" value="Pterin_deHydtase"/>
</dbReference>
<dbReference type="OrthoDB" id="15077at2"/>
<sequence length="107" mass="11075">MTRPQTLSPAETSDELRGSAFRHASGALSGSFRTPDFATGARLVALVAEIAEAMNHHPDVTLGWGSVTFALTSHDAGGVTARDLELARRISAAAKELGIEPESSSGG</sequence>
<dbReference type="NCBIfam" id="NF002017">
    <property type="entry name" value="PRK00823.1-2"/>
    <property type="match status" value="1"/>
</dbReference>
<dbReference type="PANTHER" id="PTHR12599:SF0">
    <property type="entry name" value="PTERIN-4-ALPHA-CARBINOLAMINE DEHYDRATASE"/>
    <property type="match status" value="1"/>
</dbReference>
<evidence type="ECO:0000313" key="6">
    <source>
        <dbReference type="EMBL" id="SFN58276.1"/>
    </source>
</evidence>
<dbReference type="Gene3D" id="3.30.1360.20">
    <property type="entry name" value="Transcriptional coactivator/pterin dehydratase"/>
    <property type="match status" value="1"/>
</dbReference>
<dbReference type="STRING" id="995034.SAMN05216219_1228"/>
<dbReference type="PANTHER" id="PTHR12599">
    <property type="entry name" value="PTERIN-4-ALPHA-CARBINOLAMINE DEHYDRATASE"/>
    <property type="match status" value="1"/>
</dbReference>
<evidence type="ECO:0000256" key="3">
    <source>
        <dbReference type="ARBA" id="ARBA00013252"/>
    </source>
</evidence>
<dbReference type="Pfam" id="PF01329">
    <property type="entry name" value="Pterin_4a"/>
    <property type="match status" value="1"/>
</dbReference>
<dbReference type="InterPro" id="IPR036428">
    <property type="entry name" value="PCD_sf"/>
</dbReference>
<reference evidence="7" key="1">
    <citation type="submission" date="2016-10" db="EMBL/GenBank/DDBJ databases">
        <authorList>
            <person name="Varghese N."/>
            <person name="Submissions S."/>
        </authorList>
    </citation>
    <scope>NUCLEOTIDE SEQUENCE [LARGE SCALE GENOMIC DNA]</scope>
    <source>
        <strain evidence="7">CGMCC 1.11101</strain>
    </source>
</reference>
<dbReference type="EMBL" id="FOVM01000003">
    <property type="protein sequence ID" value="SFN58276.1"/>
    <property type="molecule type" value="Genomic_DNA"/>
</dbReference>
<protein>
    <recommendedName>
        <fullName evidence="4">Putative pterin-4-alpha-carbinolamine dehydratase</fullName>
        <ecNumber evidence="3">4.2.1.96</ecNumber>
    </recommendedName>
</protein>
<dbReference type="EC" id="4.2.1.96" evidence="3"/>
<keyword evidence="5" id="KW-0456">Lyase</keyword>